<dbReference type="OrthoDB" id="5540889at2"/>
<protein>
    <recommendedName>
        <fullName evidence="3">2'-5' RNA ligase family protein</fullName>
    </recommendedName>
</protein>
<evidence type="ECO:0008006" key="3">
    <source>
        <dbReference type="Google" id="ProtNLM"/>
    </source>
</evidence>
<proteinExistence type="predicted"/>
<evidence type="ECO:0000313" key="2">
    <source>
        <dbReference type="Proteomes" id="UP000260665"/>
    </source>
</evidence>
<dbReference type="EMBL" id="QFZK01000015">
    <property type="protein sequence ID" value="RFO95511.1"/>
    <property type="molecule type" value="Genomic_DNA"/>
</dbReference>
<comment type="caution">
    <text evidence="1">The sequence shown here is derived from an EMBL/GenBank/DDBJ whole genome shotgun (WGS) entry which is preliminary data.</text>
</comment>
<dbReference type="Pfam" id="PF13563">
    <property type="entry name" value="2_5_RNA_ligase2"/>
    <property type="match status" value="1"/>
</dbReference>
<dbReference type="Gene3D" id="3.90.1140.10">
    <property type="entry name" value="Cyclic phosphodiesterase"/>
    <property type="match status" value="1"/>
</dbReference>
<name>A0A3E1R8H2_9BURK</name>
<dbReference type="SUPFAM" id="SSF55144">
    <property type="entry name" value="LigT-like"/>
    <property type="match status" value="1"/>
</dbReference>
<dbReference type="InterPro" id="IPR009097">
    <property type="entry name" value="Cyclic_Pdiesterase"/>
</dbReference>
<keyword evidence="2" id="KW-1185">Reference proteome</keyword>
<dbReference type="AlphaFoldDB" id="A0A3E1R8H2"/>
<reference evidence="1 2" key="1">
    <citation type="submission" date="2018-05" db="EMBL/GenBank/DDBJ databases">
        <title>Rhodoferax soyangensis sp.nov., isolated from an oligotrophic freshwater lake.</title>
        <authorList>
            <person name="Park M."/>
        </authorList>
    </citation>
    <scope>NUCLEOTIDE SEQUENCE [LARGE SCALE GENOMIC DNA]</scope>
    <source>
        <strain evidence="1 2">IMCC26218</strain>
    </source>
</reference>
<dbReference type="RefSeq" id="WP_117179475.1">
    <property type="nucleotide sequence ID" value="NZ_QFZK01000015.1"/>
</dbReference>
<accession>A0A3E1R8H2</accession>
<sequence length="225" mass="24427">MNTEYTLRNQRRDFPEWHLGRPHYALWALLVDTEAVRQRVQAAQTHLADRLLDGYCRQAHVTVALCGFPSAAPQHADDFGAQALGRQLAALRQAGRSSFEIGIGGLASFSSVPYLSVQEDAGHLGQLRSSLAGSGLHSAAEDYIPHVTVGLYADAWPMATVQTQLDSFAHSGHLRLTVSRLCLLSYVAKDIGGPLQTLAEYDFQSGALHWSEASAGLPECFRAIG</sequence>
<evidence type="ECO:0000313" key="1">
    <source>
        <dbReference type="EMBL" id="RFO95511.1"/>
    </source>
</evidence>
<organism evidence="1 2">
    <name type="scientific">Rhodoferax lacus</name>
    <dbReference type="NCBI Taxonomy" id="2184758"/>
    <lineage>
        <taxon>Bacteria</taxon>
        <taxon>Pseudomonadati</taxon>
        <taxon>Pseudomonadota</taxon>
        <taxon>Betaproteobacteria</taxon>
        <taxon>Burkholderiales</taxon>
        <taxon>Comamonadaceae</taxon>
        <taxon>Rhodoferax</taxon>
    </lineage>
</organism>
<gene>
    <name evidence="1" type="ORF">DIC66_17960</name>
</gene>
<dbReference type="Proteomes" id="UP000260665">
    <property type="component" value="Unassembled WGS sequence"/>
</dbReference>